<dbReference type="EMBL" id="WWHY01000001">
    <property type="protein sequence ID" value="MYR33843.1"/>
    <property type="molecule type" value="Genomic_DNA"/>
</dbReference>
<dbReference type="GeneID" id="91391284"/>
<dbReference type="AlphaFoldDB" id="A0A7K2IV69"/>
<comment type="similarity">
    <text evidence="1 2">Belongs to the UPF0102 family.</text>
</comment>
<dbReference type="NCBIfam" id="NF009154">
    <property type="entry name" value="PRK12497.3-3"/>
    <property type="match status" value="1"/>
</dbReference>
<dbReference type="InterPro" id="IPR011335">
    <property type="entry name" value="Restrct_endonuc-II-like"/>
</dbReference>
<dbReference type="SUPFAM" id="SSF52980">
    <property type="entry name" value="Restriction endonuclease-like"/>
    <property type="match status" value="1"/>
</dbReference>
<evidence type="ECO:0000313" key="3">
    <source>
        <dbReference type="EMBL" id="MYR33843.1"/>
    </source>
</evidence>
<dbReference type="HAMAP" id="MF_00048">
    <property type="entry name" value="UPF0102"/>
    <property type="match status" value="1"/>
</dbReference>
<evidence type="ECO:0000256" key="1">
    <source>
        <dbReference type="ARBA" id="ARBA00006738"/>
    </source>
</evidence>
<dbReference type="Pfam" id="PF02021">
    <property type="entry name" value="UPF0102"/>
    <property type="match status" value="1"/>
</dbReference>
<protein>
    <recommendedName>
        <fullName evidence="2">UPF0102 protein GTW20_16670</fullName>
    </recommendedName>
</protein>
<evidence type="ECO:0000256" key="2">
    <source>
        <dbReference type="HAMAP-Rule" id="MF_00048"/>
    </source>
</evidence>
<proteinExistence type="inferred from homology"/>
<organism evidence="3 4">
    <name type="scientific">Nocardiopsis alba</name>
    <dbReference type="NCBI Taxonomy" id="53437"/>
    <lineage>
        <taxon>Bacteria</taxon>
        <taxon>Bacillati</taxon>
        <taxon>Actinomycetota</taxon>
        <taxon>Actinomycetes</taxon>
        <taxon>Streptosporangiales</taxon>
        <taxon>Nocardiopsidaceae</taxon>
        <taxon>Nocardiopsis</taxon>
    </lineage>
</organism>
<comment type="caution">
    <text evidence="3">The sequence shown here is derived from an EMBL/GenBank/DDBJ whole genome shotgun (WGS) entry which is preliminary data.</text>
</comment>
<evidence type="ECO:0000313" key="4">
    <source>
        <dbReference type="Proteomes" id="UP000467124"/>
    </source>
</evidence>
<dbReference type="RefSeq" id="WP_017535518.1">
    <property type="nucleotide sequence ID" value="NZ_BAZE01000004.1"/>
</dbReference>
<accession>A0A7K2IV69</accession>
<name>A0A7K2IV69_9ACTN</name>
<dbReference type="PANTHER" id="PTHR34039">
    <property type="entry name" value="UPF0102 PROTEIN YRAN"/>
    <property type="match status" value="1"/>
</dbReference>
<dbReference type="InterPro" id="IPR011856">
    <property type="entry name" value="tRNA_endonuc-like_dom_sf"/>
</dbReference>
<dbReference type="InterPro" id="IPR003509">
    <property type="entry name" value="UPF0102_YraN-like"/>
</dbReference>
<reference evidence="3 4" key="1">
    <citation type="journal article" date="2019" name="Nat. Commun.">
        <title>The antimicrobial potential of Streptomyces from insect microbiomes.</title>
        <authorList>
            <person name="Chevrette M.G."/>
            <person name="Carlson C.M."/>
            <person name="Ortega H.E."/>
            <person name="Thomas C."/>
            <person name="Ananiev G.E."/>
            <person name="Barns K.J."/>
            <person name="Book A.J."/>
            <person name="Cagnazzo J."/>
            <person name="Carlos C."/>
            <person name="Flanigan W."/>
            <person name="Grubbs K.J."/>
            <person name="Horn H.A."/>
            <person name="Hoffmann F.M."/>
            <person name="Klassen J.L."/>
            <person name="Knack J.J."/>
            <person name="Lewin G.R."/>
            <person name="McDonald B.R."/>
            <person name="Muller L."/>
            <person name="Melo W.G.P."/>
            <person name="Pinto-Tomas A.A."/>
            <person name="Schmitz A."/>
            <person name="Wendt-Pienkowski E."/>
            <person name="Wildman S."/>
            <person name="Zhao M."/>
            <person name="Zhang F."/>
            <person name="Bugni T.S."/>
            <person name="Andes D.R."/>
            <person name="Pupo M.T."/>
            <person name="Currie C.R."/>
        </authorList>
    </citation>
    <scope>NUCLEOTIDE SEQUENCE [LARGE SCALE GENOMIC DNA]</scope>
    <source>
        <strain evidence="3 4">SID5840</strain>
    </source>
</reference>
<dbReference type="Proteomes" id="UP000467124">
    <property type="component" value="Unassembled WGS sequence"/>
</dbReference>
<gene>
    <name evidence="3" type="ORF">GTW20_16670</name>
</gene>
<dbReference type="CDD" id="cd20736">
    <property type="entry name" value="PoNe_Nuclease"/>
    <property type="match status" value="1"/>
</dbReference>
<dbReference type="Gene3D" id="3.40.1350.10">
    <property type="match status" value="1"/>
</dbReference>
<sequence>MVALERSTRHRSPGYRNILGRRGEELAARYLERNGMRVLARNWRAPHGAGELDLVARDGSVLVVVEVKTRGSLRFGHPTEAVTPRKRRRLRALGRAWAREHRLPPYPSRVDGVGVLLLDGRVLLFHERGLR</sequence>
<dbReference type="GO" id="GO:0003676">
    <property type="term" value="F:nucleic acid binding"/>
    <property type="evidence" value="ECO:0007669"/>
    <property type="project" value="InterPro"/>
</dbReference>
<dbReference type="PANTHER" id="PTHR34039:SF1">
    <property type="entry name" value="UPF0102 PROTEIN YRAN"/>
    <property type="match status" value="1"/>
</dbReference>